<sequence>MTRDDAIGLTIASFIFFGIIKLIIVAVAYFVTDDSTHVTTPNLSPSVEEPSLTISQFFSVDYLYNQFWPSLYFLALMVVTLVLKIIEYRFSFKEALSSILIMLSALLVGIFPLFGGAYLLGVIANFFIFSYFVLRVLK</sequence>
<protein>
    <recommendedName>
        <fullName evidence="4">DUF4064 domain-containing protein</fullName>
    </recommendedName>
</protein>
<keyword evidence="1" id="KW-1133">Transmembrane helix</keyword>
<dbReference type="RefSeq" id="WP_226894518.1">
    <property type="nucleotide sequence ID" value="NZ_AQGU01000025.1"/>
</dbReference>
<feature type="transmembrane region" description="Helical" evidence="1">
    <location>
        <begin position="117"/>
        <end position="137"/>
    </location>
</feature>
<feature type="transmembrane region" description="Helical" evidence="1">
    <location>
        <begin position="67"/>
        <end position="83"/>
    </location>
</feature>
<comment type="caution">
    <text evidence="2">The sequence shown here is derived from an EMBL/GenBank/DDBJ whole genome shotgun (WGS) entry which is preliminary data.</text>
</comment>
<keyword evidence="1" id="KW-0812">Transmembrane</keyword>
<dbReference type="EMBL" id="AQGU01000025">
    <property type="protein sequence ID" value="MBE0359262.1"/>
    <property type="molecule type" value="Genomic_DNA"/>
</dbReference>
<reference evidence="2 3" key="1">
    <citation type="submission" date="2015-06" db="EMBL/GenBank/DDBJ databases">
        <title>Genome sequence of Pseudoalteromonas aliena.</title>
        <authorList>
            <person name="Xie B.-B."/>
            <person name="Rong J.-C."/>
            <person name="Qin Q.-L."/>
            <person name="Zhang Y.-Z."/>
        </authorList>
    </citation>
    <scope>NUCLEOTIDE SEQUENCE [LARGE SCALE GENOMIC DNA]</scope>
    <source>
        <strain evidence="2 3">SW19</strain>
    </source>
</reference>
<evidence type="ECO:0008006" key="4">
    <source>
        <dbReference type="Google" id="ProtNLM"/>
    </source>
</evidence>
<organism evidence="2 3">
    <name type="scientific">Pseudoalteromonas aliena SW19</name>
    <dbReference type="NCBI Taxonomy" id="1314866"/>
    <lineage>
        <taxon>Bacteria</taxon>
        <taxon>Pseudomonadati</taxon>
        <taxon>Pseudomonadota</taxon>
        <taxon>Gammaproteobacteria</taxon>
        <taxon>Alteromonadales</taxon>
        <taxon>Pseudoalteromonadaceae</taxon>
        <taxon>Pseudoalteromonas</taxon>
    </lineage>
</organism>
<dbReference type="Proteomes" id="UP000648482">
    <property type="component" value="Unassembled WGS sequence"/>
</dbReference>
<keyword evidence="3" id="KW-1185">Reference proteome</keyword>
<keyword evidence="1" id="KW-0472">Membrane</keyword>
<proteinExistence type="predicted"/>
<accession>A0ABR9DYB1</accession>
<evidence type="ECO:0000256" key="1">
    <source>
        <dbReference type="SAM" id="Phobius"/>
    </source>
</evidence>
<evidence type="ECO:0000313" key="2">
    <source>
        <dbReference type="EMBL" id="MBE0359262.1"/>
    </source>
</evidence>
<feature type="transmembrane region" description="Helical" evidence="1">
    <location>
        <begin position="7"/>
        <end position="31"/>
    </location>
</feature>
<evidence type="ECO:0000313" key="3">
    <source>
        <dbReference type="Proteomes" id="UP000648482"/>
    </source>
</evidence>
<feature type="transmembrane region" description="Helical" evidence="1">
    <location>
        <begin position="95"/>
        <end position="111"/>
    </location>
</feature>
<gene>
    <name evidence="2" type="ORF">PALI_a0498</name>
</gene>
<name>A0ABR9DYB1_9GAMM</name>